<dbReference type="Gene3D" id="3.40.50.1110">
    <property type="entry name" value="SGNH hydrolase"/>
    <property type="match status" value="1"/>
</dbReference>
<dbReference type="InterPro" id="IPR036514">
    <property type="entry name" value="SGNH_hydro_sf"/>
</dbReference>
<dbReference type="InterPro" id="IPR011468">
    <property type="entry name" value="DUF1574"/>
</dbReference>
<feature type="region of interest" description="Disordered" evidence="1">
    <location>
        <begin position="1"/>
        <end position="27"/>
    </location>
</feature>
<evidence type="ECO:0000313" key="3">
    <source>
        <dbReference type="Proteomes" id="UP000631421"/>
    </source>
</evidence>
<sequence>METLSLEINSPTTGSKVNECDPQDTQPDLPLPTLPPALPEEILGLNLANTKQKDDCLYLYSRDRQADGATKILEAIALSTQDLQSSVLFAEGIRRLKLHGHFWALGVDLPIAEAATIAAAVIADLRAKLPQVRLKLLLQDHCLNLLCETRTAILQAEIALPILDTLRNLKAAEYFQAVTVSNRNIDKKQPNWSFEIDLLAINSPSRSEDHSINADPNLYLDVEPLANGDRATADLADLENRNSRSLERLLPLVQIMQPIFQLEWLGKKQAPNSSPHTIGEKISIPMGLISLAIGIATTFAIDRTLSYQTQANLATQSSSGRNSGASSEKVSALELNSVISGASKGKQTIAKNVTKIEDKPSPNFNIAALNEKLLLIDWHITQKQRSPDVMIVGSSRALRGIEPTTLEQSLAKQGYKNISAFNFGIDGATAQVVNIQITQILERPQLPRMIIWADGLRAFNSKRNDITYDEITASIGYKQLQAKLKEQGNLPIAQNSATPVPPANPVTQAIAQVFSTSNQRQEVRNSVIKNFDRNTQALSNSESLIAANAPKTANILDPKGFVTFDVTFDPNTYFQKYPQVPGDYDLDYRYFETNGSQFEAFNNVVEFCRRNNIQLVVVNMPLHETYLDTIRQTYEATFNDRMAELAKREGFVYLNLSADLATQSALFSDPSHLNKQGAIAIAQAIAQNTKIPWQLLK</sequence>
<name>A0A926URM3_9CYAN</name>
<organism evidence="2 3">
    <name type="scientific">Pseudanabaena cinerea FACHB-1277</name>
    <dbReference type="NCBI Taxonomy" id="2949581"/>
    <lineage>
        <taxon>Bacteria</taxon>
        <taxon>Bacillati</taxon>
        <taxon>Cyanobacteriota</taxon>
        <taxon>Cyanophyceae</taxon>
        <taxon>Pseudanabaenales</taxon>
        <taxon>Pseudanabaenaceae</taxon>
        <taxon>Pseudanabaena</taxon>
        <taxon>Pseudanabaena cinerea</taxon>
    </lineage>
</organism>
<accession>A0A926URM3</accession>
<dbReference type="AlphaFoldDB" id="A0A926URM3"/>
<feature type="compositionally biased region" description="Polar residues" evidence="1">
    <location>
        <begin position="1"/>
        <end position="16"/>
    </location>
</feature>
<proteinExistence type="predicted"/>
<dbReference type="EMBL" id="JACJPY010000010">
    <property type="protein sequence ID" value="MBD2149603.1"/>
    <property type="molecule type" value="Genomic_DNA"/>
</dbReference>
<evidence type="ECO:0000256" key="1">
    <source>
        <dbReference type="SAM" id="MobiDB-lite"/>
    </source>
</evidence>
<reference evidence="2" key="1">
    <citation type="journal article" date="2015" name="ISME J.">
        <title>Draft Genome Sequence of Streptomyces incarnatus NRRL8089, which Produces the Nucleoside Antibiotic Sinefungin.</title>
        <authorList>
            <person name="Oshima K."/>
            <person name="Hattori M."/>
            <person name="Shimizu H."/>
            <person name="Fukuda K."/>
            <person name="Nemoto M."/>
            <person name="Inagaki K."/>
            <person name="Tamura T."/>
        </authorList>
    </citation>
    <scope>NUCLEOTIDE SEQUENCE</scope>
    <source>
        <strain evidence="2">FACHB-1277</strain>
    </source>
</reference>
<reference evidence="2" key="2">
    <citation type="submission" date="2020-08" db="EMBL/GenBank/DDBJ databases">
        <authorList>
            <person name="Chen M."/>
            <person name="Teng W."/>
            <person name="Zhao L."/>
            <person name="Hu C."/>
            <person name="Zhou Y."/>
            <person name="Han B."/>
            <person name="Song L."/>
            <person name="Shu W."/>
        </authorList>
    </citation>
    <scope>NUCLEOTIDE SEQUENCE</scope>
    <source>
        <strain evidence="2">FACHB-1277</strain>
    </source>
</reference>
<gene>
    <name evidence="2" type="ORF">H6F44_05605</name>
</gene>
<dbReference type="SUPFAM" id="SSF52266">
    <property type="entry name" value="SGNH hydrolase"/>
    <property type="match status" value="1"/>
</dbReference>
<evidence type="ECO:0000313" key="2">
    <source>
        <dbReference type="EMBL" id="MBD2149603.1"/>
    </source>
</evidence>
<keyword evidence="3" id="KW-1185">Reference proteome</keyword>
<dbReference type="Proteomes" id="UP000631421">
    <property type="component" value="Unassembled WGS sequence"/>
</dbReference>
<comment type="caution">
    <text evidence="2">The sequence shown here is derived from an EMBL/GenBank/DDBJ whole genome shotgun (WGS) entry which is preliminary data.</text>
</comment>
<protein>
    <submittedName>
        <fullName evidence="2">DUF1574 family protein</fullName>
    </submittedName>
</protein>
<dbReference type="RefSeq" id="WP_190349970.1">
    <property type="nucleotide sequence ID" value="NZ_JACJPY010000010.1"/>
</dbReference>
<dbReference type="Pfam" id="PF07611">
    <property type="entry name" value="DUF1574"/>
    <property type="match status" value="1"/>
</dbReference>